<dbReference type="EMBL" id="CAXITT010000549">
    <property type="protein sequence ID" value="CAL1543456.1"/>
    <property type="molecule type" value="Genomic_DNA"/>
</dbReference>
<evidence type="ECO:0000313" key="2">
    <source>
        <dbReference type="Proteomes" id="UP001497497"/>
    </source>
</evidence>
<gene>
    <name evidence="1" type="ORF">GSLYS_00016990001</name>
</gene>
<sequence>AGQKEQSATNGNEHIYTEAVEKDEKSCSLTSACCTRKKDFSDDHEYIEIIETPLKYSKSRYDENHDYIDVVEPPSETFKNHSYVNKEVIKRISQEHKRKLKSSS</sequence>
<evidence type="ECO:0000313" key="1">
    <source>
        <dbReference type="EMBL" id="CAL1543456.1"/>
    </source>
</evidence>
<keyword evidence="2" id="KW-1185">Reference proteome</keyword>
<protein>
    <submittedName>
        <fullName evidence="1">Uncharacterized protein</fullName>
    </submittedName>
</protein>
<dbReference type="Proteomes" id="UP001497497">
    <property type="component" value="Unassembled WGS sequence"/>
</dbReference>
<dbReference type="AlphaFoldDB" id="A0AAV2I9H5"/>
<reference evidence="1 2" key="1">
    <citation type="submission" date="2024-04" db="EMBL/GenBank/DDBJ databases">
        <authorList>
            <consortium name="Genoscope - CEA"/>
            <person name="William W."/>
        </authorList>
    </citation>
    <scope>NUCLEOTIDE SEQUENCE [LARGE SCALE GENOMIC DNA]</scope>
</reference>
<proteinExistence type="predicted"/>
<feature type="non-terminal residue" evidence="1">
    <location>
        <position position="1"/>
    </location>
</feature>
<accession>A0AAV2I9H5</accession>
<comment type="caution">
    <text evidence="1">The sequence shown here is derived from an EMBL/GenBank/DDBJ whole genome shotgun (WGS) entry which is preliminary data.</text>
</comment>
<organism evidence="1 2">
    <name type="scientific">Lymnaea stagnalis</name>
    <name type="common">Great pond snail</name>
    <name type="synonym">Helix stagnalis</name>
    <dbReference type="NCBI Taxonomy" id="6523"/>
    <lineage>
        <taxon>Eukaryota</taxon>
        <taxon>Metazoa</taxon>
        <taxon>Spiralia</taxon>
        <taxon>Lophotrochozoa</taxon>
        <taxon>Mollusca</taxon>
        <taxon>Gastropoda</taxon>
        <taxon>Heterobranchia</taxon>
        <taxon>Euthyneura</taxon>
        <taxon>Panpulmonata</taxon>
        <taxon>Hygrophila</taxon>
        <taxon>Lymnaeoidea</taxon>
        <taxon>Lymnaeidae</taxon>
        <taxon>Lymnaea</taxon>
    </lineage>
</organism>
<name>A0AAV2I9H5_LYMST</name>